<sequence length="283" mass="32598">MGCCENMTPERKHSVCRKMLCSGMILAIALIIMLGILIVKPAIYGQAFMPTSCTVVSANYEDNVDCSCGRNCYTQMPCLVVMVTYQDRQNATATGMLHNDEGELDQWSMCSYHSCSRSWELNVDSVSWFENNYGQVGQTYSCFYNPGKENEVLLRKDYDNMVIFHVMFLCRKLVLMFHSDPFLHLSQEVLLRKDHDNVVIFHVMFLCQKLVLMFHYDPFVPLSQEVLLRKDYDNMVIFHVMFWPSLLLAVLIGITCVICAKYKCWLDEDDSPPSNYSRFGVPA</sequence>
<dbReference type="InParanoid" id="C3XUK0"/>
<keyword evidence="3 9" id="KW-0812">Transmembrane</keyword>
<evidence type="ECO:0000256" key="2">
    <source>
        <dbReference type="ARBA" id="ARBA00022448"/>
    </source>
</evidence>
<gene>
    <name evidence="10" type="ORF">BRAFLDRAFT_130938</name>
</gene>
<evidence type="ECO:0000256" key="5">
    <source>
        <dbReference type="ARBA" id="ARBA00023065"/>
    </source>
</evidence>
<evidence type="ECO:0000256" key="7">
    <source>
        <dbReference type="ARBA" id="ARBA00023180"/>
    </source>
</evidence>
<evidence type="ECO:0000256" key="4">
    <source>
        <dbReference type="ARBA" id="ARBA00022989"/>
    </source>
</evidence>
<organism>
    <name type="scientific">Branchiostoma floridae</name>
    <name type="common">Florida lancelet</name>
    <name type="synonym">Amphioxus</name>
    <dbReference type="NCBI Taxonomy" id="7739"/>
    <lineage>
        <taxon>Eukaryota</taxon>
        <taxon>Metazoa</taxon>
        <taxon>Chordata</taxon>
        <taxon>Cephalochordata</taxon>
        <taxon>Leptocardii</taxon>
        <taxon>Amphioxiformes</taxon>
        <taxon>Branchiostomatidae</taxon>
        <taxon>Branchiostoma</taxon>
    </lineage>
</organism>
<keyword evidence="2" id="KW-0813">Transport</keyword>
<evidence type="ECO:0000256" key="6">
    <source>
        <dbReference type="ARBA" id="ARBA00023136"/>
    </source>
</evidence>
<dbReference type="AlphaFoldDB" id="C3XUK0"/>
<dbReference type="GO" id="GO:0016020">
    <property type="term" value="C:membrane"/>
    <property type="evidence" value="ECO:0007669"/>
    <property type="project" value="UniProtKB-SubCell"/>
</dbReference>
<dbReference type="Pfam" id="PF03185">
    <property type="entry name" value="CaKB"/>
    <property type="match status" value="1"/>
</dbReference>
<dbReference type="PANTHER" id="PTHR10258:SF8">
    <property type="entry name" value="CALCIUM-ACTIVATED POTASSIUM CHANNEL BK ALPHA SUBUNIT DOMAIN-CONTAINING PROTEIN"/>
    <property type="match status" value="1"/>
</dbReference>
<evidence type="ECO:0000256" key="8">
    <source>
        <dbReference type="ARBA" id="ARBA00023303"/>
    </source>
</evidence>
<dbReference type="eggNOG" id="ENOG502QR4Z">
    <property type="taxonomic scope" value="Eukaryota"/>
</dbReference>
<dbReference type="InterPro" id="IPR003930">
    <property type="entry name" value="K_chnl_Ca-activ_BK_bsu"/>
</dbReference>
<comment type="subcellular location">
    <subcellularLocation>
        <location evidence="1">Membrane</location>
        <topology evidence="1">Multi-pass membrane protein</topology>
    </subcellularLocation>
</comment>
<keyword evidence="6 9" id="KW-0472">Membrane</keyword>
<feature type="transmembrane region" description="Helical" evidence="9">
    <location>
        <begin position="236"/>
        <end position="260"/>
    </location>
</feature>
<dbReference type="EMBL" id="GG666465">
    <property type="protein sequence ID" value="EEN68282.1"/>
    <property type="molecule type" value="Genomic_DNA"/>
</dbReference>
<accession>C3XUK0</accession>
<protein>
    <submittedName>
        <fullName evidence="10">Uncharacterized protein</fullName>
    </submittedName>
</protein>
<feature type="transmembrane region" description="Helical" evidence="9">
    <location>
        <begin position="20"/>
        <end position="39"/>
    </location>
</feature>
<keyword evidence="4 9" id="KW-1133">Transmembrane helix</keyword>
<evidence type="ECO:0000256" key="3">
    <source>
        <dbReference type="ARBA" id="ARBA00022692"/>
    </source>
</evidence>
<evidence type="ECO:0000313" key="10">
    <source>
        <dbReference type="EMBL" id="EEN68282.1"/>
    </source>
</evidence>
<evidence type="ECO:0000256" key="1">
    <source>
        <dbReference type="ARBA" id="ARBA00004141"/>
    </source>
</evidence>
<dbReference type="PANTHER" id="PTHR10258">
    <property type="entry name" value="CALCIUM-ACTIVATED POTASSIUM CHANNEL SUBUNIT BETA"/>
    <property type="match status" value="1"/>
</dbReference>
<keyword evidence="8" id="KW-0407">Ion channel</keyword>
<dbReference type="GO" id="GO:0015269">
    <property type="term" value="F:calcium-activated potassium channel activity"/>
    <property type="evidence" value="ECO:0007669"/>
    <property type="project" value="InterPro"/>
</dbReference>
<keyword evidence="7" id="KW-0325">Glycoprotein</keyword>
<reference evidence="10" key="1">
    <citation type="journal article" date="2008" name="Nature">
        <title>The amphioxus genome and the evolution of the chordate karyotype.</title>
        <authorList>
            <consortium name="US DOE Joint Genome Institute (JGI-PGF)"/>
            <person name="Putnam N.H."/>
            <person name="Butts T."/>
            <person name="Ferrier D.E.K."/>
            <person name="Furlong R.F."/>
            <person name="Hellsten U."/>
            <person name="Kawashima T."/>
            <person name="Robinson-Rechavi M."/>
            <person name="Shoguchi E."/>
            <person name="Terry A."/>
            <person name="Yu J.-K."/>
            <person name="Benito-Gutierrez E.L."/>
            <person name="Dubchak I."/>
            <person name="Garcia-Fernandez J."/>
            <person name="Gibson-Brown J.J."/>
            <person name="Grigoriev I.V."/>
            <person name="Horton A.C."/>
            <person name="de Jong P.J."/>
            <person name="Jurka J."/>
            <person name="Kapitonov V.V."/>
            <person name="Kohara Y."/>
            <person name="Kuroki Y."/>
            <person name="Lindquist E."/>
            <person name="Lucas S."/>
            <person name="Osoegawa K."/>
            <person name="Pennacchio L.A."/>
            <person name="Salamov A.A."/>
            <person name="Satou Y."/>
            <person name="Sauka-Spengler T."/>
            <person name="Schmutz J."/>
            <person name="Shin-I T."/>
            <person name="Toyoda A."/>
            <person name="Bronner-Fraser M."/>
            <person name="Fujiyama A."/>
            <person name="Holland L.Z."/>
            <person name="Holland P.W.H."/>
            <person name="Satoh N."/>
            <person name="Rokhsar D.S."/>
        </authorList>
    </citation>
    <scope>NUCLEOTIDE SEQUENCE [LARGE SCALE GENOMIC DNA]</scope>
    <source>
        <strain evidence="10">S238N-H82</strain>
        <tissue evidence="10">Testes</tissue>
    </source>
</reference>
<evidence type="ECO:0000256" key="9">
    <source>
        <dbReference type="SAM" id="Phobius"/>
    </source>
</evidence>
<keyword evidence="5" id="KW-0406">Ion transport</keyword>
<proteinExistence type="predicted"/>
<name>C3XUK0_BRAFL</name>